<keyword evidence="3" id="KW-1185">Reference proteome</keyword>
<proteinExistence type="predicted"/>
<reference evidence="2 3" key="1">
    <citation type="submission" date="2022-02" db="EMBL/GenBank/DDBJ databases">
        <title>Genome of Erysipelotrichaceae sp. nov. NSJ-176 isolated from human feces.</title>
        <authorList>
            <person name="Abdugheni R."/>
        </authorList>
    </citation>
    <scope>NUCLEOTIDE SEQUENCE [LARGE SCALE GENOMIC DNA]</scope>
    <source>
        <strain evidence="2 3">NSJ-176</strain>
    </source>
</reference>
<dbReference type="RefSeq" id="WP_117453135.1">
    <property type="nucleotide sequence ID" value="NZ_JAKVPQ010000011.1"/>
</dbReference>
<protein>
    <recommendedName>
        <fullName evidence="4">ABC transporter permease</fullName>
    </recommendedName>
</protein>
<keyword evidence="1" id="KW-1133">Transmembrane helix</keyword>
<feature type="transmembrane region" description="Helical" evidence="1">
    <location>
        <begin position="148"/>
        <end position="168"/>
    </location>
</feature>
<comment type="caution">
    <text evidence="2">The sequence shown here is derived from an EMBL/GenBank/DDBJ whole genome shotgun (WGS) entry which is preliminary data.</text>
</comment>
<feature type="transmembrane region" description="Helical" evidence="1">
    <location>
        <begin position="53"/>
        <end position="69"/>
    </location>
</feature>
<sequence>MKLDWKSVEVLETEGLDETLQACKVQLMQKENRIEHQNIHIFTSYLKADGNKIIIGYLIFLFVFIYLIFTKYFELFNISLYYCALGIYFTTLLFRHQESGLHEILYTTPLNGAKLFLFQIGCFLTLYILTIGLLITCGSFSHHEIIEVVTTSVLPLCLSEFVLLSSIVPIRSYQVALSVYVVLYVLFTYVFTGVFEKLIQYSLSSTWFSSWISYQPYLCVIAIILFLSGCICKYQRLGKEGFYEINN</sequence>
<keyword evidence="1" id="KW-0812">Transmembrane</keyword>
<evidence type="ECO:0000256" key="1">
    <source>
        <dbReference type="SAM" id="Phobius"/>
    </source>
</evidence>
<dbReference type="EMBL" id="JAKVPQ010000011">
    <property type="protein sequence ID" value="MCH4286125.1"/>
    <property type="molecule type" value="Genomic_DNA"/>
</dbReference>
<feature type="transmembrane region" description="Helical" evidence="1">
    <location>
        <begin position="115"/>
        <end position="136"/>
    </location>
</feature>
<feature type="transmembrane region" description="Helical" evidence="1">
    <location>
        <begin position="214"/>
        <end position="232"/>
    </location>
</feature>
<gene>
    <name evidence="2" type="ORF">LQE99_13445</name>
</gene>
<organism evidence="2 3">
    <name type="scientific">Amedibacillus hominis</name>
    <dbReference type="NCBI Taxonomy" id="2897776"/>
    <lineage>
        <taxon>Bacteria</taxon>
        <taxon>Bacillati</taxon>
        <taxon>Bacillota</taxon>
        <taxon>Erysipelotrichia</taxon>
        <taxon>Erysipelotrichales</taxon>
        <taxon>Erysipelotrichaceae</taxon>
        <taxon>Amedibacillus</taxon>
    </lineage>
</organism>
<evidence type="ECO:0000313" key="2">
    <source>
        <dbReference type="EMBL" id="MCH4286125.1"/>
    </source>
</evidence>
<dbReference type="Proteomes" id="UP001202402">
    <property type="component" value="Unassembled WGS sequence"/>
</dbReference>
<accession>A0ABS9R940</accession>
<feature type="transmembrane region" description="Helical" evidence="1">
    <location>
        <begin position="175"/>
        <end position="194"/>
    </location>
</feature>
<name>A0ABS9R940_9FIRM</name>
<evidence type="ECO:0008006" key="4">
    <source>
        <dbReference type="Google" id="ProtNLM"/>
    </source>
</evidence>
<feature type="transmembrane region" description="Helical" evidence="1">
    <location>
        <begin position="75"/>
        <end position="94"/>
    </location>
</feature>
<evidence type="ECO:0000313" key="3">
    <source>
        <dbReference type="Proteomes" id="UP001202402"/>
    </source>
</evidence>
<keyword evidence="1" id="KW-0472">Membrane</keyword>